<keyword evidence="5 6" id="KW-0472">Membrane</keyword>
<dbReference type="OrthoDB" id="9805314at2"/>
<evidence type="ECO:0000256" key="3">
    <source>
        <dbReference type="ARBA" id="ARBA00022692"/>
    </source>
</evidence>
<proteinExistence type="inferred from homology"/>
<organism evidence="7 8">
    <name type="scientific">Flaviaesturariibacter aridisoli</name>
    <dbReference type="NCBI Taxonomy" id="2545761"/>
    <lineage>
        <taxon>Bacteria</taxon>
        <taxon>Pseudomonadati</taxon>
        <taxon>Bacteroidota</taxon>
        <taxon>Chitinophagia</taxon>
        <taxon>Chitinophagales</taxon>
        <taxon>Chitinophagaceae</taxon>
        <taxon>Flaviaestuariibacter</taxon>
    </lineage>
</organism>
<evidence type="ECO:0000256" key="5">
    <source>
        <dbReference type="ARBA" id="ARBA00023136"/>
    </source>
</evidence>
<dbReference type="GO" id="GO:0016020">
    <property type="term" value="C:membrane"/>
    <property type="evidence" value="ECO:0007669"/>
    <property type="project" value="UniProtKB-SubCell"/>
</dbReference>
<dbReference type="EMBL" id="SKFH01000005">
    <property type="protein sequence ID" value="TCZ73674.1"/>
    <property type="molecule type" value="Genomic_DNA"/>
</dbReference>
<name>A0A4R4E2D6_9BACT</name>
<sequence>MTELLTVESLISFLVLAILEIVLGIDNVIFVSIIINRLREDNKKKARRAWMITGIITRSLLLLGLSWLLAQRGKALFSIGDHGFDIASLVMLAGGLFLIYKSVKEIHGKLEGEDPDATLKSANYLSLGKAIAQIMIIDAVFSFDSVITAGGTAKHVEIMIAAVVLAVTVMFLFSPRISAFIHKHPTLKMLALSFLVMIGLSLVIEGWDHDRAETLHLKNYIYFGMAFSFGVELLNMTMRKRMKKPVELRGPHVREERVDDAAH</sequence>
<feature type="transmembrane region" description="Helical" evidence="6">
    <location>
        <begin position="50"/>
        <end position="70"/>
    </location>
</feature>
<feature type="transmembrane region" description="Helical" evidence="6">
    <location>
        <begin position="130"/>
        <end position="152"/>
    </location>
</feature>
<feature type="transmembrane region" description="Helical" evidence="6">
    <location>
        <begin position="189"/>
        <end position="207"/>
    </location>
</feature>
<evidence type="ECO:0000256" key="6">
    <source>
        <dbReference type="SAM" id="Phobius"/>
    </source>
</evidence>
<gene>
    <name evidence="7" type="ORF">E0486_05170</name>
</gene>
<comment type="caution">
    <text evidence="7">The sequence shown here is derived from an EMBL/GenBank/DDBJ whole genome shotgun (WGS) entry which is preliminary data.</text>
</comment>
<evidence type="ECO:0000313" key="7">
    <source>
        <dbReference type="EMBL" id="TCZ73674.1"/>
    </source>
</evidence>
<dbReference type="Pfam" id="PF03741">
    <property type="entry name" value="TerC"/>
    <property type="match status" value="1"/>
</dbReference>
<keyword evidence="4 6" id="KW-1133">Transmembrane helix</keyword>
<comment type="similarity">
    <text evidence="2">Belongs to the TerC family.</text>
</comment>
<evidence type="ECO:0000256" key="4">
    <source>
        <dbReference type="ARBA" id="ARBA00022989"/>
    </source>
</evidence>
<feature type="transmembrane region" description="Helical" evidence="6">
    <location>
        <begin position="158"/>
        <end position="177"/>
    </location>
</feature>
<accession>A0A4R4E2D6</accession>
<dbReference type="AlphaFoldDB" id="A0A4R4E2D6"/>
<evidence type="ECO:0000256" key="2">
    <source>
        <dbReference type="ARBA" id="ARBA00007511"/>
    </source>
</evidence>
<comment type="subcellular location">
    <subcellularLocation>
        <location evidence="1">Membrane</location>
        <topology evidence="1">Multi-pass membrane protein</topology>
    </subcellularLocation>
</comment>
<dbReference type="PANTHER" id="PTHR30238">
    <property type="entry name" value="MEMBRANE BOUND PREDICTED REDOX MODULATOR"/>
    <property type="match status" value="1"/>
</dbReference>
<evidence type="ECO:0000313" key="8">
    <source>
        <dbReference type="Proteomes" id="UP000295164"/>
    </source>
</evidence>
<dbReference type="Proteomes" id="UP000295164">
    <property type="component" value="Unassembled WGS sequence"/>
</dbReference>
<dbReference type="PANTHER" id="PTHR30238:SF4">
    <property type="entry name" value="SLL1022 PROTEIN"/>
    <property type="match status" value="1"/>
</dbReference>
<feature type="transmembrane region" description="Helical" evidence="6">
    <location>
        <begin position="12"/>
        <end position="38"/>
    </location>
</feature>
<keyword evidence="3 6" id="KW-0812">Transmembrane</keyword>
<protein>
    <submittedName>
        <fullName evidence="7">TerC family protein</fullName>
    </submittedName>
</protein>
<dbReference type="InterPro" id="IPR005496">
    <property type="entry name" value="Integral_membrane_TerC"/>
</dbReference>
<dbReference type="RefSeq" id="WP_131851079.1">
    <property type="nucleotide sequence ID" value="NZ_SKFH01000005.1"/>
</dbReference>
<evidence type="ECO:0000256" key="1">
    <source>
        <dbReference type="ARBA" id="ARBA00004141"/>
    </source>
</evidence>
<feature type="transmembrane region" description="Helical" evidence="6">
    <location>
        <begin position="219"/>
        <end position="238"/>
    </location>
</feature>
<keyword evidence="8" id="KW-1185">Reference proteome</keyword>
<reference evidence="7 8" key="1">
    <citation type="submission" date="2019-03" db="EMBL/GenBank/DDBJ databases">
        <authorList>
            <person name="Kim M.K.M."/>
        </authorList>
    </citation>
    <scope>NUCLEOTIDE SEQUENCE [LARGE SCALE GENOMIC DNA]</scope>
    <source>
        <strain evidence="7 8">17J68-15</strain>
    </source>
</reference>
<feature type="transmembrane region" description="Helical" evidence="6">
    <location>
        <begin position="82"/>
        <end position="100"/>
    </location>
</feature>